<feature type="region of interest" description="Disordered" evidence="1">
    <location>
        <begin position="1"/>
        <end position="38"/>
    </location>
</feature>
<evidence type="ECO:0000313" key="3">
    <source>
        <dbReference type="Proteomes" id="UP000807159"/>
    </source>
</evidence>
<accession>A0A8T2WTZ9</accession>
<feature type="compositionally biased region" description="Acidic residues" evidence="1">
    <location>
        <begin position="1"/>
        <end position="10"/>
    </location>
</feature>
<dbReference type="Proteomes" id="UP000807159">
    <property type="component" value="Chromosome 17"/>
</dbReference>
<gene>
    <name evidence="2" type="ORF">H0E87_028025</name>
</gene>
<sequence>MASGAEDDAAVEAGDGCVLKLPDRGGESGGDGEKPKRKKERTRLWFSCCSGDRGKMCFGFENGDGKGSVRLKGKVCEKRDGAVTLNGVLWFCMQGKNGDGELTERGAAAFWRRDGDGGTAERGMGVLVKGRGDSVWPERDPCFLRGRGCFVVFIFKR</sequence>
<feature type="compositionally biased region" description="Basic and acidic residues" evidence="1">
    <location>
        <begin position="21"/>
        <end position="34"/>
    </location>
</feature>
<dbReference type="EMBL" id="JACEGQ020000017">
    <property type="protein sequence ID" value="KAH8483461.1"/>
    <property type="molecule type" value="Genomic_DNA"/>
</dbReference>
<reference evidence="2" key="1">
    <citation type="journal article" date="2021" name="J. Hered.">
        <title>Genome Assembly of Salicaceae Populus deltoides (Eastern Cottonwood) I-69 Based on Nanopore Sequencing and Hi-C Technologies.</title>
        <authorList>
            <person name="Bai S."/>
            <person name="Wu H."/>
            <person name="Zhang J."/>
            <person name="Pan Z."/>
            <person name="Zhao W."/>
            <person name="Li Z."/>
            <person name="Tong C."/>
        </authorList>
    </citation>
    <scope>NUCLEOTIDE SEQUENCE</scope>
    <source>
        <tissue evidence="2">Leaf</tissue>
    </source>
</reference>
<dbReference type="AlphaFoldDB" id="A0A8T2WTZ9"/>
<proteinExistence type="predicted"/>
<evidence type="ECO:0000256" key="1">
    <source>
        <dbReference type="SAM" id="MobiDB-lite"/>
    </source>
</evidence>
<name>A0A8T2WTZ9_POPDE</name>
<organism evidence="2 3">
    <name type="scientific">Populus deltoides</name>
    <name type="common">Eastern poplar</name>
    <name type="synonym">Eastern cottonwood</name>
    <dbReference type="NCBI Taxonomy" id="3696"/>
    <lineage>
        <taxon>Eukaryota</taxon>
        <taxon>Viridiplantae</taxon>
        <taxon>Streptophyta</taxon>
        <taxon>Embryophyta</taxon>
        <taxon>Tracheophyta</taxon>
        <taxon>Spermatophyta</taxon>
        <taxon>Magnoliopsida</taxon>
        <taxon>eudicotyledons</taxon>
        <taxon>Gunneridae</taxon>
        <taxon>Pentapetalae</taxon>
        <taxon>rosids</taxon>
        <taxon>fabids</taxon>
        <taxon>Malpighiales</taxon>
        <taxon>Salicaceae</taxon>
        <taxon>Saliceae</taxon>
        <taxon>Populus</taxon>
    </lineage>
</organism>
<protein>
    <submittedName>
        <fullName evidence="2">Uncharacterized protein</fullName>
    </submittedName>
</protein>
<comment type="caution">
    <text evidence="2">The sequence shown here is derived from an EMBL/GenBank/DDBJ whole genome shotgun (WGS) entry which is preliminary data.</text>
</comment>
<keyword evidence="3" id="KW-1185">Reference proteome</keyword>
<evidence type="ECO:0000313" key="2">
    <source>
        <dbReference type="EMBL" id="KAH8483461.1"/>
    </source>
</evidence>